<dbReference type="Proteomes" id="UP000046395">
    <property type="component" value="Unassembled WGS sequence"/>
</dbReference>
<evidence type="ECO:0000256" key="4">
    <source>
        <dbReference type="ARBA" id="ARBA00022927"/>
    </source>
</evidence>
<keyword evidence="7" id="KW-0539">Nucleus</keyword>
<evidence type="ECO:0000256" key="3">
    <source>
        <dbReference type="ARBA" id="ARBA00022816"/>
    </source>
</evidence>
<dbReference type="GO" id="GO:0006406">
    <property type="term" value="P:mRNA export from nucleus"/>
    <property type="evidence" value="ECO:0007669"/>
    <property type="project" value="TreeGrafter"/>
</dbReference>
<keyword evidence="2" id="KW-0813">Transport</keyword>
<dbReference type="GO" id="GO:0006606">
    <property type="term" value="P:protein import into nucleus"/>
    <property type="evidence" value="ECO:0007669"/>
    <property type="project" value="TreeGrafter"/>
</dbReference>
<evidence type="ECO:0000256" key="6">
    <source>
        <dbReference type="ARBA" id="ARBA00023132"/>
    </source>
</evidence>
<evidence type="ECO:0000313" key="8">
    <source>
        <dbReference type="Proteomes" id="UP000046395"/>
    </source>
</evidence>
<dbReference type="InterPro" id="IPR019321">
    <property type="entry name" value="Nucleoporin_Nup88"/>
</dbReference>
<accession>A0A5S6QFF3</accession>
<dbReference type="GO" id="GO:0017056">
    <property type="term" value="F:structural constituent of nuclear pore"/>
    <property type="evidence" value="ECO:0007669"/>
    <property type="project" value="InterPro"/>
</dbReference>
<name>A0A5S6QFF3_TRIMR</name>
<evidence type="ECO:0000256" key="7">
    <source>
        <dbReference type="ARBA" id="ARBA00023242"/>
    </source>
</evidence>
<sequence>MQLEQRMLDGCQLVAVHCYALFFWKHSERRLFMVDINEENLAGTNVRSFLGYAEIIFGHVPMNHVFQMEVDSGGLCLTLASETEIAVVSLPLSVRTNTGFRAVKQLGCRSLFLDGNRNQLRTANYLMVRWLPDISKGSFLFALCDDNRLMVFNSDDDSPLAVVNLSQSALHFTPKFTKAEVTSFLIRKFDFGLPVRDFAKRTSVSYYWPVFAIKADGQLSFMLTNVHQRKFLRPGCLKLCPHRDDNYEMNVLDFACMTTCGVTVLLILADGGRVYHCLALQQKQNYEVIADPADAFYIYAYEILTINNCWGLSAPLADAEVALHIDPACQPSYFISHPRGVHEVTLPWIRQFTSTFGHALNTPSSFVTAILLNVQNMKAGKSPITSVGVMFPSFGCRLMILLVRDKGPLILKLGQHRIWPRANATARPKKSPPVLSNDFVTEIESLLQAHTFPYVSLPMQEGQSEALYQMLNEMVARLKAQLESIKTVSRILADKILSLKELSEMQGCLAPKPCKSCVEVKENNVRFRHKAKCAKFSSERIDEWLQLFRCQLCELEGVEQSMSERSLLAEVALREKCAANYAERMRTLKRLLDFKDFTADVDVEKLERTAMMRSAVERLTSIHCRLMLVMQRLLETQRDRHAIQAC</sequence>
<evidence type="ECO:0000256" key="2">
    <source>
        <dbReference type="ARBA" id="ARBA00022448"/>
    </source>
</evidence>
<comment type="subcellular location">
    <subcellularLocation>
        <location evidence="1">Nucleus</location>
        <location evidence="1">Nuclear pore complex</location>
    </subcellularLocation>
</comment>
<dbReference type="STRING" id="70415.A0A5S6QFF3"/>
<evidence type="ECO:0000313" key="9">
    <source>
        <dbReference type="WBParaSite" id="TMUE_1000005919.1"/>
    </source>
</evidence>
<evidence type="ECO:0000256" key="5">
    <source>
        <dbReference type="ARBA" id="ARBA00023010"/>
    </source>
</evidence>
<reference evidence="9" key="1">
    <citation type="submission" date="2019-12" db="UniProtKB">
        <authorList>
            <consortium name="WormBaseParasite"/>
        </authorList>
    </citation>
    <scope>IDENTIFICATION</scope>
</reference>
<dbReference type="PANTHER" id="PTHR13257">
    <property type="entry name" value="NUCLEOPORIN NUP84-RELATED"/>
    <property type="match status" value="1"/>
</dbReference>
<evidence type="ECO:0000256" key="1">
    <source>
        <dbReference type="ARBA" id="ARBA00004567"/>
    </source>
</evidence>
<dbReference type="InterPro" id="IPR037700">
    <property type="entry name" value="NUP88/NUP82"/>
</dbReference>
<dbReference type="AlphaFoldDB" id="A0A5S6QFF3"/>
<dbReference type="GO" id="GO:0000055">
    <property type="term" value="P:ribosomal large subunit export from nucleus"/>
    <property type="evidence" value="ECO:0007669"/>
    <property type="project" value="InterPro"/>
</dbReference>
<protein>
    <submittedName>
        <fullName evidence="9">Uncharacterized protein</fullName>
    </submittedName>
</protein>
<keyword evidence="5" id="KW-0811">Translocation</keyword>
<dbReference type="WBParaSite" id="TMUE_1000005919.1">
    <property type="protein sequence ID" value="TMUE_1000005919.1"/>
    <property type="gene ID" value="WBGene00299386"/>
</dbReference>
<dbReference type="GO" id="GO:0005643">
    <property type="term" value="C:nuclear pore"/>
    <property type="evidence" value="ECO:0007669"/>
    <property type="project" value="UniProtKB-SubCell"/>
</dbReference>
<proteinExistence type="predicted"/>
<dbReference type="GO" id="GO:0000056">
    <property type="term" value="P:ribosomal small subunit export from nucleus"/>
    <property type="evidence" value="ECO:0007669"/>
    <property type="project" value="InterPro"/>
</dbReference>
<organism evidence="8 9">
    <name type="scientific">Trichuris muris</name>
    <name type="common">Mouse whipworm</name>
    <dbReference type="NCBI Taxonomy" id="70415"/>
    <lineage>
        <taxon>Eukaryota</taxon>
        <taxon>Metazoa</taxon>
        <taxon>Ecdysozoa</taxon>
        <taxon>Nematoda</taxon>
        <taxon>Enoplea</taxon>
        <taxon>Dorylaimia</taxon>
        <taxon>Trichinellida</taxon>
        <taxon>Trichuridae</taxon>
        <taxon>Trichuris</taxon>
    </lineage>
</organism>
<keyword evidence="6" id="KW-0906">Nuclear pore complex</keyword>
<dbReference type="PANTHER" id="PTHR13257:SF0">
    <property type="entry name" value="NUCLEAR PORE COMPLEX PROTEIN NUP88"/>
    <property type="match status" value="1"/>
</dbReference>
<dbReference type="Pfam" id="PF10168">
    <property type="entry name" value="Nup88"/>
    <property type="match status" value="1"/>
</dbReference>
<keyword evidence="8" id="KW-1185">Reference proteome</keyword>
<keyword evidence="4" id="KW-0653">Protein transport</keyword>
<keyword evidence="3" id="KW-0509">mRNA transport</keyword>